<dbReference type="SMART" id="SM00862">
    <property type="entry name" value="Trans_reg_C"/>
    <property type="match status" value="1"/>
</dbReference>
<dbReference type="InterPro" id="IPR036388">
    <property type="entry name" value="WH-like_DNA-bd_sf"/>
</dbReference>
<feature type="domain" description="Response regulatory" evidence="8">
    <location>
        <begin position="2"/>
        <end position="115"/>
    </location>
</feature>
<keyword evidence="11" id="KW-1185">Reference proteome</keyword>
<keyword evidence="1 6" id="KW-0597">Phosphoprotein</keyword>
<dbReference type="Gene3D" id="6.10.250.690">
    <property type="match status" value="1"/>
</dbReference>
<dbReference type="Pfam" id="PF00072">
    <property type="entry name" value="Response_reg"/>
    <property type="match status" value="1"/>
</dbReference>
<dbReference type="SUPFAM" id="SSF52172">
    <property type="entry name" value="CheY-like"/>
    <property type="match status" value="1"/>
</dbReference>
<dbReference type="PROSITE" id="PS51755">
    <property type="entry name" value="OMPR_PHOB"/>
    <property type="match status" value="1"/>
</dbReference>
<evidence type="ECO:0000256" key="5">
    <source>
        <dbReference type="ARBA" id="ARBA00023163"/>
    </source>
</evidence>
<protein>
    <submittedName>
        <fullName evidence="10">Response regulator</fullName>
    </submittedName>
</protein>
<dbReference type="Pfam" id="PF00486">
    <property type="entry name" value="Trans_reg_C"/>
    <property type="match status" value="1"/>
</dbReference>
<dbReference type="InterPro" id="IPR039420">
    <property type="entry name" value="WalR-like"/>
</dbReference>
<evidence type="ECO:0000256" key="6">
    <source>
        <dbReference type="PROSITE-ProRule" id="PRU00169"/>
    </source>
</evidence>
<sequence>MHILIVEDETEIREVLAAYFRKEGWEVDMTPNGNEAFHKYDYKKHDLIVLDLKLEGLPGEKVCELIREKSNVPVIVLTSKSLESDVIHGLEIGADDYIVKPFRVKELVARIKAVMRRTSQDSDKPVTLSFQNGTLIIDRASAEVIIEGNRAQLTSTEFKLLSVLTSKPMKVFSRSDLLYQVLGYRFQDDSSRSLDVHIKNLRKKIEKDKKRPQFIQTVVGMGYRFGYEADQR</sequence>
<evidence type="ECO:0000313" key="10">
    <source>
        <dbReference type="EMBL" id="MFC5989107.1"/>
    </source>
</evidence>
<feature type="domain" description="OmpR/PhoB-type" evidence="9">
    <location>
        <begin position="125"/>
        <end position="227"/>
    </location>
</feature>
<dbReference type="Gene3D" id="3.40.50.2300">
    <property type="match status" value="1"/>
</dbReference>
<dbReference type="InterPro" id="IPR011006">
    <property type="entry name" value="CheY-like_superfamily"/>
</dbReference>
<keyword evidence="2" id="KW-0902">Two-component regulatory system</keyword>
<feature type="modified residue" description="4-aspartylphosphate" evidence="6">
    <location>
        <position position="51"/>
    </location>
</feature>
<evidence type="ECO:0000256" key="1">
    <source>
        <dbReference type="ARBA" id="ARBA00022553"/>
    </source>
</evidence>
<dbReference type="CDD" id="cd00383">
    <property type="entry name" value="trans_reg_C"/>
    <property type="match status" value="1"/>
</dbReference>
<dbReference type="CDD" id="cd17574">
    <property type="entry name" value="REC_OmpR"/>
    <property type="match status" value="1"/>
</dbReference>
<dbReference type="Gene3D" id="1.10.10.10">
    <property type="entry name" value="Winged helix-like DNA-binding domain superfamily/Winged helix DNA-binding domain"/>
    <property type="match status" value="1"/>
</dbReference>
<evidence type="ECO:0000256" key="4">
    <source>
        <dbReference type="ARBA" id="ARBA00023125"/>
    </source>
</evidence>
<gene>
    <name evidence="10" type="ORF">ACFPXP_22105</name>
</gene>
<dbReference type="SMART" id="SM00448">
    <property type="entry name" value="REC"/>
    <property type="match status" value="1"/>
</dbReference>
<reference evidence="11" key="1">
    <citation type="journal article" date="2019" name="Int. J. Syst. Evol. Microbiol.">
        <title>The Global Catalogue of Microorganisms (GCM) 10K type strain sequencing project: providing services to taxonomists for standard genome sequencing and annotation.</title>
        <authorList>
            <consortium name="The Broad Institute Genomics Platform"/>
            <consortium name="The Broad Institute Genome Sequencing Center for Infectious Disease"/>
            <person name="Wu L."/>
            <person name="Ma J."/>
        </authorList>
    </citation>
    <scope>NUCLEOTIDE SEQUENCE [LARGE SCALE GENOMIC DNA]</scope>
    <source>
        <strain evidence="11">CCM 8749</strain>
    </source>
</reference>
<dbReference type="PANTHER" id="PTHR48111:SF73">
    <property type="entry name" value="ALKALINE PHOSPHATASE SYNTHESIS TRANSCRIPTIONAL REGULATORY PROTEIN PHOP"/>
    <property type="match status" value="1"/>
</dbReference>
<dbReference type="EMBL" id="JBHSQV010000187">
    <property type="protein sequence ID" value="MFC5989107.1"/>
    <property type="molecule type" value="Genomic_DNA"/>
</dbReference>
<keyword evidence="3" id="KW-0805">Transcription regulation</keyword>
<evidence type="ECO:0000313" key="11">
    <source>
        <dbReference type="Proteomes" id="UP001596250"/>
    </source>
</evidence>
<proteinExistence type="predicted"/>
<name>A0ABW1IVF3_9BACL</name>
<dbReference type="InterPro" id="IPR001867">
    <property type="entry name" value="OmpR/PhoB-type_DNA-bd"/>
</dbReference>
<organism evidence="10 11">
    <name type="scientific">Marinicrinis lubricantis</name>
    <dbReference type="NCBI Taxonomy" id="2086470"/>
    <lineage>
        <taxon>Bacteria</taxon>
        <taxon>Bacillati</taxon>
        <taxon>Bacillota</taxon>
        <taxon>Bacilli</taxon>
        <taxon>Bacillales</taxon>
        <taxon>Paenibacillaceae</taxon>
    </lineage>
</organism>
<dbReference type="InterPro" id="IPR016032">
    <property type="entry name" value="Sig_transdc_resp-reg_C-effctor"/>
</dbReference>
<feature type="DNA-binding region" description="OmpR/PhoB-type" evidence="7">
    <location>
        <begin position="125"/>
        <end position="227"/>
    </location>
</feature>
<evidence type="ECO:0000256" key="3">
    <source>
        <dbReference type="ARBA" id="ARBA00023015"/>
    </source>
</evidence>
<evidence type="ECO:0000256" key="7">
    <source>
        <dbReference type="PROSITE-ProRule" id="PRU01091"/>
    </source>
</evidence>
<dbReference type="PROSITE" id="PS50110">
    <property type="entry name" value="RESPONSE_REGULATORY"/>
    <property type="match status" value="1"/>
</dbReference>
<comment type="caution">
    <text evidence="10">The sequence shown here is derived from an EMBL/GenBank/DDBJ whole genome shotgun (WGS) entry which is preliminary data.</text>
</comment>
<evidence type="ECO:0000256" key="2">
    <source>
        <dbReference type="ARBA" id="ARBA00023012"/>
    </source>
</evidence>
<dbReference type="Proteomes" id="UP001596250">
    <property type="component" value="Unassembled WGS sequence"/>
</dbReference>
<keyword evidence="5" id="KW-0804">Transcription</keyword>
<keyword evidence="4 7" id="KW-0238">DNA-binding</keyword>
<accession>A0ABW1IVF3</accession>
<evidence type="ECO:0000259" key="9">
    <source>
        <dbReference type="PROSITE" id="PS51755"/>
    </source>
</evidence>
<dbReference type="PANTHER" id="PTHR48111">
    <property type="entry name" value="REGULATOR OF RPOS"/>
    <property type="match status" value="1"/>
</dbReference>
<dbReference type="RefSeq" id="WP_379896669.1">
    <property type="nucleotide sequence ID" value="NZ_CBCSCT010000002.1"/>
</dbReference>
<dbReference type="SUPFAM" id="SSF46894">
    <property type="entry name" value="C-terminal effector domain of the bipartite response regulators"/>
    <property type="match status" value="1"/>
</dbReference>
<dbReference type="InterPro" id="IPR001789">
    <property type="entry name" value="Sig_transdc_resp-reg_receiver"/>
</dbReference>
<evidence type="ECO:0000259" key="8">
    <source>
        <dbReference type="PROSITE" id="PS50110"/>
    </source>
</evidence>